<comment type="similarity">
    <text evidence="2">Belongs to the pterin-4-alpha-carbinolamine dehydratase family.</text>
</comment>
<dbReference type="Pfam" id="PF01329">
    <property type="entry name" value="Pterin_4a"/>
    <property type="match status" value="1"/>
</dbReference>
<dbReference type="SUPFAM" id="SSF55248">
    <property type="entry name" value="PCD-like"/>
    <property type="match status" value="1"/>
</dbReference>
<name>A0A4S2N7H5_9PEZI</name>
<keyword evidence="8" id="KW-1185">Reference proteome</keyword>
<dbReference type="Proteomes" id="UP000298138">
    <property type="component" value="Unassembled WGS sequence"/>
</dbReference>
<dbReference type="AlphaFoldDB" id="A0A4S2N7H5"/>
<feature type="compositionally biased region" description="Basic and acidic residues" evidence="6">
    <location>
        <begin position="125"/>
        <end position="135"/>
    </location>
</feature>
<dbReference type="PANTHER" id="PTHR12599">
    <property type="entry name" value="PTERIN-4-ALPHA-CARBINOLAMINE DEHYDRATASE"/>
    <property type="match status" value="1"/>
</dbReference>
<evidence type="ECO:0000256" key="3">
    <source>
        <dbReference type="ARBA" id="ARBA00013252"/>
    </source>
</evidence>
<evidence type="ECO:0000256" key="1">
    <source>
        <dbReference type="ARBA" id="ARBA00001554"/>
    </source>
</evidence>
<dbReference type="GO" id="GO:0008124">
    <property type="term" value="F:4-alpha-hydroxytetrahydrobiopterin dehydratase activity"/>
    <property type="evidence" value="ECO:0007669"/>
    <property type="project" value="UniProtKB-EC"/>
</dbReference>
<organism evidence="7 8">
    <name type="scientific">Ascodesmis nigricans</name>
    <dbReference type="NCBI Taxonomy" id="341454"/>
    <lineage>
        <taxon>Eukaryota</taxon>
        <taxon>Fungi</taxon>
        <taxon>Dikarya</taxon>
        <taxon>Ascomycota</taxon>
        <taxon>Pezizomycotina</taxon>
        <taxon>Pezizomycetes</taxon>
        <taxon>Pezizales</taxon>
        <taxon>Ascodesmidaceae</taxon>
        <taxon>Ascodesmis</taxon>
    </lineage>
</organism>
<dbReference type="OrthoDB" id="277398at2759"/>
<dbReference type="STRING" id="341454.A0A4S2N7H5"/>
<evidence type="ECO:0000313" key="7">
    <source>
        <dbReference type="EMBL" id="TGZ85094.1"/>
    </source>
</evidence>
<dbReference type="CDD" id="cd00488">
    <property type="entry name" value="PCD_DCoH"/>
    <property type="match status" value="1"/>
</dbReference>
<dbReference type="GO" id="GO:0006729">
    <property type="term" value="P:tetrahydrobiopterin biosynthetic process"/>
    <property type="evidence" value="ECO:0007669"/>
    <property type="project" value="InterPro"/>
</dbReference>
<evidence type="ECO:0000256" key="6">
    <source>
        <dbReference type="SAM" id="MobiDB-lite"/>
    </source>
</evidence>
<evidence type="ECO:0000256" key="5">
    <source>
        <dbReference type="ARBA" id="ARBA00030497"/>
    </source>
</evidence>
<feature type="region of interest" description="Disordered" evidence="6">
    <location>
        <begin position="116"/>
        <end position="146"/>
    </location>
</feature>
<keyword evidence="4" id="KW-0456">Lyase</keyword>
<reference evidence="7 8" key="1">
    <citation type="submission" date="2019-04" db="EMBL/GenBank/DDBJ databases">
        <title>Comparative genomics and transcriptomics to analyze fruiting body development in filamentous ascomycetes.</title>
        <authorList>
            <consortium name="DOE Joint Genome Institute"/>
            <person name="Lutkenhaus R."/>
            <person name="Traeger S."/>
            <person name="Breuer J."/>
            <person name="Kuo A."/>
            <person name="Lipzen A."/>
            <person name="Pangilinan J."/>
            <person name="Dilworth D."/>
            <person name="Sandor L."/>
            <person name="Poggeler S."/>
            <person name="Barry K."/>
            <person name="Grigoriev I.V."/>
            <person name="Nowrousian M."/>
        </authorList>
    </citation>
    <scope>NUCLEOTIDE SEQUENCE [LARGE SCALE GENOMIC DNA]</scope>
    <source>
        <strain evidence="7 8">CBS 389.68</strain>
    </source>
</reference>
<evidence type="ECO:0000313" key="8">
    <source>
        <dbReference type="Proteomes" id="UP000298138"/>
    </source>
</evidence>
<dbReference type="InterPro" id="IPR001533">
    <property type="entry name" value="Pterin_deHydtase"/>
</dbReference>
<dbReference type="Gene3D" id="3.30.1360.20">
    <property type="entry name" value="Transcriptional coactivator/pterin dehydratase"/>
    <property type="match status" value="1"/>
</dbReference>
<sequence length="162" mass="17966">MPPRPPPSISAAVFNRTATPATRETLSRLLSSTQWSLSTDGTGIQRRYEFGGFNKAMMFWNRVADECKNKGHHPEWANVYNKVEIRWTTHEPRGLGEIDVQMAEFCDKAADEIGLKKKKPVATEAEPKEAKETEAKPSSGGLLDEMVPTGSECNVCVGTKKK</sequence>
<dbReference type="EC" id="4.2.1.96" evidence="3"/>
<proteinExistence type="inferred from homology"/>
<dbReference type="PANTHER" id="PTHR12599:SF0">
    <property type="entry name" value="PTERIN-4-ALPHA-CARBINOLAMINE DEHYDRATASE"/>
    <property type="match status" value="1"/>
</dbReference>
<dbReference type="InParanoid" id="A0A4S2N7H5"/>
<evidence type="ECO:0000256" key="2">
    <source>
        <dbReference type="ARBA" id="ARBA00006472"/>
    </source>
</evidence>
<gene>
    <name evidence="7" type="ORF">EX30DRAFT_314024</name>
</gene>
<comment type="catalytic activity">
    <reaction evidence="1">
        <text>(4aS,6R)-4a-hydroxy-L-erythro-5,6,7,8-tetrahydrobiopterin = (6R)-L-erythro-6,7-dihydrobiopterin + H2O</text>
        <dbReference type="Rhea" id="RHEA:11920"/>
        <dbReference type="ChEBI" id="CHEBI:15377"/>
        <dbReference type="ChEBI" id="CHEBI:15642"/>
        <dbReference type="ChEBI" id="CHEBI:43120"/>
        <dbReference type="EC" id="4.2.1.96"/>
    </reaction>
</comment>
<accession>A0A4S2N7H5</accession>
<dbReference type="InterPro" id="IPR036428">
    <property type="entry name" value="PCD_sf"/>
</dbReference>
<protein>
    <recommendedName>
        <fullName evidence="3">4a-hydroxytetrahydrobiopterin dehydratase</fullName>
        <ecNumber evidence="3">4.2.1.96</ecNumber>
    </recommendedName>
    <alternativeName>
        <fullName evidence="5">4-alpha-hydroxy-tetrahydropterin dehydratase</fullName>
    </alternativeName>
</protein>
<dbReference type="EMBL" id="ML220112">
    <property type="protein sequence ID" value="TGZ85094.1"/>
    <property type="molecule type" value="Genomic_DNA"/>
</dbReference>
<evidence type="ECO:0000256" key="4">
    <source>
        <dbReference type="ARBA" id="ARBA00023239"/>
    </source>
</evidence>